<dbReference type="Proteomes" id="UP001579974">
    <property type="component" value="Unassembled WGS sequence"/>
</dbReference>
<evidence type="ECO:0000313" key="3">
    <source>
        <dbReference type="Proteomes" id="UP001579974"/>
    </source>
</evidence>
<keyword evidence="3" id="KW-1185">Reference proteome</keyword>
<evidence type="ECO:0000313" key="2">
    <source>
        <dbReference type="EMBL" id="MFB5192935.1"/>
    </source>
</evidence>
<protein>
    <submittedName>
        <fullName evidence="2">Helix-turn-helix domain-containing protein</fullName>
    </submittedName>
</protein>
<gene>
    <name evidence="2" type="ORF">KKP3000_002529</name>
</gene>
<sequence length="417" mass="48250">MEATQAAQSALQHILTHHAGADGWITLCKKDGNRWRQYHYRVEEVSDTLSEWLGTDTYFSQNVFYRPSRKIEYIRQLRALYVDVDNYLLNLDPMWTIGAMEANLFGEQIPEPNFIIHSGRGLACVWLIEPVPSQALPLWQAMENYLVRQLDKFGGDAKASDAARVLRLAGTVNSKSGEAVQVQVRHDYRYTLRDLEREYLPALSPKRGKAPAGNTHHRLYKTYTLHYARMMDLLKLCELRGWDMTNYREITLFLYRYWSCCFLMDPAEALEATLETNECFTRPLTRREVIKATRSAEKAFYAKSNPEANRIAQEAGYPAAGYNVGNAKLIEWLDITEDEQKQLDTIIGRGEKYRRNNTRRSEARRAAGKQTREEYLSEAENRRQEALRMRSEGMSLRKIAEAMNTSLSHVQRMLKAN</sequence>
<name>A0ABV5AKZ2_9BACL</name>
<proteinExistence type="predicted"/>
<comment type="caution">
    <text evidence="2">The sequence shown here is derived from an EMBL/GenBank/DDBJ whole genome shotgun (WGS) entry which is preliminary data.</text>
</comment>
<dbReference type="EMBL" id="JBDXSU010000032">
    <property type="protein sequence ID" value="MFB5192935.1"/>
    <property type="molecule type" value="Genomic_DNA"/>
</dbReference>
<organism evidence="2 3">
    <name type="scientific">Alicyclobacillus fastidiosus</name>
    <dbReference type="NCBI Taxonomy" id="392011"/>
    <lineage>
        <taxon>Bacteria</taxon>
        <taxon>Bacillati</taxon>
        <taxon>Bacillota</taxon>
        <taxon>Bacilli</taxon>
        <taxon>Bacillales</taxon>
        <taxon>Alicyclobacillaceae</taxon>
        <taxon>Alicyclobacillus</taxon>
    </lineage>
</organism>
<reference evidence="2 3" key="1">
    <citation type="journal article" date="2024" name="Int. J. Mol. Sci.">
        <title>Exploration of Alicyclobacillus spp. Genome in Search of Antibiotic Resistance.</title>
        <authorList>
            <person name="Bucka-Kolendo J."/>
            <person name="Kiousi D.E."/>
            <person name="Dekowska A."/>
            <person name="Mikolajczuk-Szczyrba A."/>
            <person name="Karadedos D.M."/>
            <person name="Michael P."/>
            <person name="Galanis A."/>
            <person name="Sokolowska B."/>
        </authorList>
    </citation>
    <scope>NUCLEOTIDE SEQUENCE [LARGE SCALE GENOMIC DNA]</scope>
    <source>
        <strain evidence="2 3">KKP 3000</strain>
    </source>
</reference>
<dbReference type="Pfam" id="PF13384">
    <property type="entry name" value="HTH_23"/>
    <property type="match status" value="1"/>
</dbReference>
<accession>A0ABV5AKZ2</accession>
<dbReference type="Gene3D" id="3.30.70.1790">
    <property type="entry name" value="RepB DNA-primase, N-terminal domain"/>
    <property type="match status" value="1"/>
</dbReference>
<evidence type="ECO:0000256" key="1">
    <source>
        <dbReference type="SAM" id="MobiDB-lite"/>
    </source>
</evidence>
<feature type="region of interest" description="Disordered" evidence="1">
    <location>
        <begin position="355"/>
        <end position="378"/>
    </location>
</feature>
<dbReference type="RefSeq" id="WP_368781014.1">
    <property type="nucleotide sequence ID" value="NZ_CP162941.1"/>
</dbReference>